<keyword evidence="3" id="KW-0732">Signal</keyword>
<gene>
    <name evidence="4" type="ORF">FB389_1890</name>
</gene>
<proteinExistence type="inferred from homology"/>
<dbReference type="EMBL" id="VFNV01000001">
    <property type="protein sequence ID" value="TQK77175.1"/>
    <property type="molecule type" value="Genomic_DNA"/>
</dbReference>
<dbReference type="OrthoDB" id="9802627at2"/>
<dbReference type="Proteomes" id="UP000316181">
    <property type="component" value="Unassembled WGS sequence"/>
</dbReference>
<dbReference type="AlphaFoldDB" id="A0A542SRE9"/>
<evidence type="ECO:0000256" key="2">
    <source>
        <dbReference type="ARBA" id="ARBA00022801"/>
    </source>
</evidence>
<dbReference type="RefSeq" id="WP_142112966.1">
    <property type="nucleotide sequence ID" value="NZ_BAAATB010000006.1"/>
</dbReference>
<keyword evidence="2" id="KW-0378">Hydrolase</keyword>
<dbReference type="InterPro" id="IPR000667">
    <property type="entry name" value="Peptidase_S13"/>
</dbReference>
<protein>
    <submittedName>
        <fullName evidence="4">D-alanyl-D-alanine carboxypeptidase/D-alanyl-D-alanine-endopeptidase (Penicillin-binding protein 4)</fullName>
    </submittedName>
</protein>
<dbReference type="GO" id="GO:0004185">
    <property type="term" value="F:serine-type carboxypeptidase activity"/>
    <property type="evidence" value="ECO:0007669"/>
    <property type="project" value="InterPro"/>
</dbReference>
<dbReference type="SUPFAM" id="SSF56601">
    <property type="entry name" value="beta-lactamase/transpeptidase-like"/>
    <property type="match status" value="1"/>
</dbReference>
<feature type="chain" id="PRO_5021969973" evidence="3">
    <location>
        <begin position="25"/>
        <end position="460"/>
    </location>
</feature>
<organism evidence="4 5">
    <name type="scientific">Rarobacter incanus</name>
    <dbReference type="NCBI Taxonomy" id="153494"/>
    <lineage>
        <taxon>Bacteria</taxon>
        <taxon>Bacillati</taxon>
        <taxon>Actinomycetota</taxon>
        <taxon>Actinomycetes</taxon>
        <taxon>Micrococcales</taxon>
        <taxon>Rarobacteraceae</taxon>
        <taxon>Rarobacter</taxon>
    </lineage>
</organism>
<accession>A0A542SRE9</accession>
<feature type="signal peptide" evidence="3">
    <location>
        <begin position="1"/>
        <end position="24"/>
    </location>
</feature>
<comment type="similarity">
    <text evidence="1">Belongs to the peptidase S13 family.</text>
</comment>
<keyword evidence="5" id="KW-1185">Reference proteome</keyword>
<dbReference type="GO" id="GO:0006508">
    <property type="term" value="P:proteolysis"/>
    <property type="evidence" value="ECO:0007669"/>
    <property type="project" value="InterPro"/>
</dbReference>
<evidence type="ECO:0000256" key="1">
    <source>
        <dbReference type="ARBA" id="ARBA00006096"/>
    </source>
</evidence>
<dbReference type="Pfam" id="PF02113">
    <property type="entry name" value="Peptidase_S13"/>
    <property type="match status" value="2"/>
</dbReference>
<dbReference type="GO" id="GO:0000270">
    <property type="term" value="P:peptidoglycan metabolic process"/>
    <property type="evidence" value="ECO:0007669"/>
    <property type="project" value="TreeGrafter"/>
</dbReference>
<reference evidence="4 5" key="1">
    <citation type="submission" date="2019-06" db="EMBL/GenBank/DDBJ databases">
        <title>Sequencing the genomes of 1000 actinobacteria strains.</title>
        <authorList>
            <person name="Klenk H.-P."/>
        </authorList>
    </citation>
    <scope>NUCLEOTIDE SEQUENCE [LARGE SCALE GENOMIC DNA]</scope>
    <source>
        <strain evidence="4 5">DSM 10596</strain>
    </source>
</reference>
<name>A0A542SRE9_9MICO</name>
<evidence type="ECO:0000313" key="4">
    <source>
        <dbReference type="EMBL" id="TQK77175.1"/>
    </source>
</evidence>
<dbReference type="PRINTS" id="PR00922">
    <property type="entry name" value="DADACBPTASE3"/>
</dbReference>
<dbReference type="Gene3D" id="3.40.710.10">
    <property type="entry name" value="DD-peptidase/beta-lactamase superfamily"/>
    <property type="match status" value="2"/>
</dbReference>
<keyword evidence="4" id="KW-0645">Protease</keyword>
<evidence type="ECO:0000256" key="3">
    <source>
        <dbReference type="SAM" id="SignalP"/>
    </source>
</evidence>
<dbReference type="InterPro" id="IPR012338">
    <property type="entry name" value="Beta-lactam/transpept-like"/>
</dbReference>
<evidence type="ECO:0000313" key="5">
    <source>
        <dbReference type="Proteomes" id="UP000316181"/>
    </source>
</evidence>
<dbReference type="PANTHER" id="PTHR30023">
    <property type="entry name" value="D-ALANYL-D-ALANINE CARBOXYPEPTIDASE"/>
    <property type="match status" value="1"/>
</dbReference>
<keyword evidence="4" id="KW-0121">Carboxypeptidase</keyword>
<dbReference type="PANTHER" id="PTHR30023:SF0">
    <property type="entry name" value="PENICILLIN-SENSITIVE CARBOXYPEPTIDASE A"/>
    <property type="match status" value="1"/>
</dbReference>
<comment type="caution">
    <text evidence="4">The sequence shown here is derived from an EMBL/GenBank/DDBJ whole genome shotgun (WGS) entry which is preliminary data.</text>
</comment>
<sequence>MRTKRWVGAAIALALVAQPATAHAATPIWTLSQDAVVRSAVTVGSDQLESVGGEQGVTGPAGAETSDALKADVAKRVAQRVKAGKLGGNSSIKIIDVLTGEEIYSNNAATSRTVASNTKLLTAVAALQTVGGSTRFATKVSRQGKRSIYFESGGDPRLTKAKIKRLAKGTAAILKKRGVKRGTITVRLDDTIFTGATKHATWRQGGYNLATIQPVRGTAIAGVRSADSAAAAARLFASYLDRSLPTKVKVRYAGRKATPAAAKAVAAVSSSTVRTLVKRMLLRSDNQVAEVLHRHIGIAAGQAGSFAGGAAGTLAAIRALGVPTAGVSLKDGSGLSPRDTMSAEFLVSLLAVIADPANKALRPILYSGTALPTSGLSGTLIKGYGRFTSSKSKCAVGAVAAKTGTLDYEIALSGFTVGSDGRLKALSIAVNSVRGAAKTKARIAMDEVAAAVAGSCAADS</sequence>